<dbReference type="AlphaFoldDB" id="A0A9R1WUZ4"/>
<reference evidence="11 12" key="1">
    <citation type="journal article" date="2017" name="Nat. Commun.">
        <title>Genome assembly with in vitro proximity ligation data and whole-genome triplication in lettuce.</title>
        <authorList>
            <person name="Reyes-Chin-Wo S."/>
            <person name="Wang Z."/>
            <person name="Yang X."/>
            <person name="Kozik A."/>
            <person name="Arikit S."/>
            <person name="Song C."/>
            <person name="Xia L."/>
            <person name="Froenicke L."/>
            <person name="Lavelle D.O."/>
            <person name="Truco M.J."/>
            <person name="Xia R."/>
            <person name="Zhu S."/>
            <person name="Xu C."/>
            <person name="Xu H."/>
            <person name="Xu X."/>
            <person name="Cox K."/>
            <person name="Korf I."/>
            <person name="Meyers B.C."/>
            <person name="Michelmore R.W."/>
        </authorList>
    </citation>
    <scope>NUCLEOTIDE SEQUENCE [LARGE SCALE GENOMIC DNA]</scope>
    <source>
        <strain evidence="12">cv. Salinas</strain>
        <tissue evidence="11">Seedlings</tissue>
    </source>
</reference>
<dbReference type="GO" id="GO:0009505">
    <property type="term" value="C:plant-type cell wall"/>
    <property type="evidence" value="ECO:0000318"/>
    <property type="project" value="GO_Central"/>
</dbReference>
<evidence type="ECO:0000256" key="9">
    <source>
        <dbReference type="SAM" id="Phobius"/>
    </source>
</evidence>
<dbReference type="CDD" id="cd02176">
    <property type="entry name" value="GH16_XET"/>
    <property type="match status" value="1"/>
</dbReference>
<feature type="active site" description="Nucleophile" evidence="6">
    <location>
        <position position="133"/>
    </location>
</feature>
<evidence type="ECO:0000259" key="10">
    <source>
        <dbReference type="PROSITE" id="PS51762"/>
    </source>
</evidence>
<keyword evidence="2 8" id="KW-0378">Hydrolase</keyword>
<dbReference type="Gene3D" id="2.60.120.200">
    <property type="match status" value="1"/>
</dbReference>
<evidence type="ECO:0000313" key="11">
    <source>
        <dbReference type="EMBL" id="KAJ0190000.1"/>
    </source>
</evidence>
<comment type="subcellular location">
    <subcellularLocation>
        <location evidence="8">Secreted</location>
        <location evidence="8">Cell wall</location>
    </subcellularLocation>
    <subcellularLocation>
        <location evidence="8">Secreted</location>
        <location evidence="8">Extracellular space</location>
        <location evidence="8">Apoplast</location>
    </subcellularLocation>
</comment>
<evidence type="ECO:0000256" key="1">
    <source>
        <dbReference type="ARBA" id="ARBA00022679"/>
    </source>
</evidence>
<dbReference type="PANTHER" id="PTHR31062">
    <property type="entry name" value="XYLOGLUCAN ENDOTRANSGLUCOSYLASE/HYDROLASE PROTEIN 8-RELATED"/>
    <property type="match status" value="1"/>
</dbReference>
<organism evidence="11 12">
    <name type="scientific">Lactuca sativa</name>
    <name type="common">Garden lettuce</name>
    <dbReference type="NCBI Taxonomy" id="4236"/>
    <lineage>
        <taxon>Eukaryota</taxon>
        <taxon>Viridiplantae</taxon>
        <taxon>Streptophyta</taxon>
        <taxon>Embryophyta</taxon>
        <taxon>Tracheophyta</taxon>
        <taxon>Spermatophyta</taxon>
        <taxon>Magnoliopsida</taxon>
        <taxon>eudicotyledons</taxon>
        <taxon>Gunneridae</taxon>
        <taxon>Pentapetalae</taxon>
        <taxon>asterids</taxon>
        <taxon>campanulids</taxon>
        <taxon>Asterales</taxon>
        <taxon>Asteraceae</taxon>
        <taxon>Cichorioideae</taxon>
        <taxon>Cichorieae</taxon>
        <taxon>Lactucinae</taxon>
        <taxon>Lactuca</taxon>
    </lineage>
</organism>
<keyword evidence="3" id="KW-1015">Disulfide bond</keyword>
<keyword evidence="12" id="KW-1185">Reference proteome</keyword>
<feature type="transmembrane region" description="Helical" evidence="9">
    <location>
        <begin position="38"/>
        <end position="60"/>
    </location>
</feature>
<proteinExistence type="inferred from homology"/>
<evidence type="ECO:0000313" key="12">
    <source>
        <dbReference type="Proteomes" id="UP000235145"/>
    </source>
</evidence>
<keyword evidence="9" id="KW-0812">Transmembrane</keyword>
<dbReference type="InterPro" id="IPR008263">
    <property type="entry name" value="GH16_AS"/>
</dbReference>
<dbReference type="GO" id="GO:0010411">
    <property type="term" value="P:xyloglucan metabolic process"/>
    <property type="evidence" value="ECO:0000318"/>
    <property type="project" value="GO_Central"/>
</dbReference>
<keyword evidence="9" id="KW-0472">Membrane</keyword>
<comment type="function">
    <text evidence="8">Catalyzes xyloglucan endohydrolysis (XEH) and/or endotransglycosylation (XET). Cleaves and religates xyloglucan polymers, an essential constituent of the primary cell wall, and thereby participates in cell wall construction of growing tissues.</text>
</comment>
<sequence>MLFFFLHSVLYKWLNIRSSSNCRNSKRVSMSTSPNTTVILYLISLIILSCTKFVIATNFYRDFNIWWGNGRGSIHDNGKLLMLSLDEYSGSGIQSYREYLFSKIDMQIKLIQGNSAGTVTTFYLASEGDNRDEIDIEFLGNLSGNPYTLHTNMYIKGSGSREQQIHLWFDPTTSFHTYTIIWNPFMIVIYVDGTPIRVFKNWESRGVPYMKELPMRIYASLWNADQWATRGGAIKTNWTEAPFRTWFRNYKARGCLWKNEESCSKAIKHDWYKQKQLDLRNLEMLKWVQRNYMIYNYCNDFNRFPHGLPPECSLDTPT</sequence>
<dbReference type="Pfam" id="PF00722">
    <property type="entry name" value="Glyco_hydro_16"/>
    <property type="match status" value="1"/>
</dbReference>
<dbReference type="GO" id="GO:0071555">
    <property type="term" value="P:cell wall organization"/>
    <property type="evidence" value="ECO:0007669"/>
    <property type="project" value="UniProtKB-KW"/>
</dbReference>
<dbReference type="GO" id="GO:0048046">
    <property type="term" value="C:apoplast"/>
    <property type="evidence" value="ECO:0007669"/>
    <property type="project" value="UniProtKB-SubCell"/>
</dbReference>
<feature type="glycosylation site" description="N-linked (GlcNAc...) asparagine" evidence="7">
    <location>
        <position position="141"/>
    </location>
</feature>
<gene>
    <name evidence="11" type="ORF">LSAT_V11C800415990</name>
</gene>
<dbReference type="PROSITE" id="PS51762">
    <property type="entry name" value="GH16_2"/>
    <property type="match status" value="1"/>
</dbReference>
<feature type="domain" description="GH16" evidence="10">
    <location>
        <begin position="28"/>
        <end position="247"/>
    </location>
</feature>
<dbReference type="PROSITE" id="PS01034">
    <property type="entry name" value="GH16_1"/>
    <property type="match status" value="1"/>
</dbReference>
<dbReference type="Proteomes" id="UP000235145">
    <property type="component" value="Unassembled WGS sequence"/>
</dbReference>
<keyword evidence="9" id="KW-1133">Transmembrane helix</keyword>
<evidence type="ECO:0000256" key="5">
    <source>
        <dbReference type="ARBA" id="ARBA00023295"/>
    </source>
</evidence>
<evidence type="ECO:0000256" key="2">
    <source>
        <dbReference type="ARBA" id="ARBA00022801"/>
    </source>
</evidence>
<dbReference type="GO" id="GO:0004553">
    <property type="term" value="F:hydrolase activity, hydrolyzing O-glycosyl compounds"/>
    <property type="evidence" value="ECO:0007669"/>
    <property type="project" value="InterPro"/>
</dbReference>
<dbReference type="InterPro" id="IPR013320">
    <property type="entry name" value="ConA-like_dom_sf"/>
</dbReference>
<dbReference type="GO" id="GO:0016762">
    <property type="term" value="F:xyloglucan:xyloglucosyl transferase activity"/>
    <property type="evidence" value="ECO:0000318"/>
    <property type="project" value="GO_Central"/>
</dbReference>
<dbReference type="InterPro" id="IPR044791">
    <property type="entry name" value="Beta-glucanase/XTH"/>
</dbReference>
<comment type="PTM">
    <text evidence="8">Contains at least one intrachain disulfide bond essential for its enzymatic activity.</text>
</comment>
<protein>
    <recommendedName>
        <fullName evidence="8">Xyloglucan endotransglucosylase/hydrolase</fullName>
        <ecNumber evidence="8">2.4.1.207</ecNumber>
    </recommendedName>
</protein>
<feature type="active site" description="Proton donor" evidence="6">
    <location>
        <position position="137"/>
    </location>
</feature>
<evidence type="ECO:0000256" key="8">
    <source>
        <dbReference type="RuleBase" id="RU361120"/>
    </source>
</evidence>
<keyword evidence="5 8" id="KW-0326">Glycosidase</keyword>
<keyword evidence="8" id="KW-0052">Apoplast</keyword>
<evidence type="ECO:0000256" key="3">
    <source>
        <dbReference type="ARBA" id="ARBA00023157"/>
    </source>
</evidence>
<keyword evidence="8" id="KW-0964">Secreted</keyword>
<dbReference type="PIRSF" id="PIRSF005604">
    <property type="entry name" value="XET"/>
    <property type="match status" value="1"/>
</dbReference>
<name>A0A9R1WUZ4_LACSA</name>
<evidence type="ECO:0000256" key="7">
    <source>
        <dbReference type="PIRSR" id="PIRSR005604-2"/>
    </source>
</evidence>
<accession>A0A9R1WUZ4</accession>
<dbReference type="FunFam" id="2.60.120.200:FF:000025">
    <property type="entry name" value="Xyloglucan endotransglucosylase/hydrolase"/>
    <property type="match status" value="1"/>
</dbReference>
<dbReference type="EC" id="2.4.1.207" evidence="8"/>
<evidence type="ECO:0000256" key="4">
    <source>
        <dbReference type="ARBA" id="ARBA00023180"/>
    </source>
</evidence>
<dbReference type="Pfam" id="PF06955">
    <property type="entry name" value="XET_C"/>
    <property type="match status" value="1"/>
</dbReference>
<dbReference type="InterPro" id="IPR000757">
    <property type="entry name" value="Beta-glucanase-like"/>
</dbReference>
<keyword evidence="8" id="KW-0134">Cell wall</keyword>
<dbReference type="InterPro" id="IPR010713">
    <property type="entry name" value="XET_C"/>
</dbReference>
<keyword evidence="8" id="KW-0961">Cell wall biogenesis/degradation</keyword>
<keyword evidence="4" id="KW-0325">Glycoprotein</keyword>
<evidence type="ECO:0000256" key="6">
    <source>
        <dbReference type="PIRSR" id="PIRSR005604-1"/>
    </source>
</evidence>
<comment type="similarity">
    <text evidence="8">Belongs to the glycosyl hydrolase 16 family.</text>
</comment>
<dbReference type="EMBL" id="NBSK02000008">
    <property type="protein sequence ID" value="KAJ0190000.1"/>
    <property type="molecule type" value="Genomic_DNA"/>
</dbReference>
<comment type="caution">
    <text evidence="11">The sequence shown here is derived from an EMBL/GenBank/DDBJ whole genome shotgun (WGS) entry which is preliminary data.</text>
</comment>
<dbReference type="GO" id="GO:0009834">
    <property type="term" value="P:plant-type secondary cell wall biogenesis"/>
    <property type="evidence" value="ECO:0000318"/>
    <property type="project" value="GO_Central"/>
</dbReference>
<dbReference type="SUPFAM" id="SSF49899">
    <property type="entry name" value="Concanavalin A-like lectins/glucanases"/>
    <property type="match status" value="1"/>
</dbReference>
<dbReference type="InterPro" id="IPR016455">
    <property type="entry name" value="XTH"/>
</dbReference>
<keyword evidence="1 8" id="KW-0808">Transferase</keyword>